<dbReference type="GO" id="GO:0043531">
    <property type="term" value="F:ADP binding"/>
    <property type="evidence" value="ECO:0007669"/>
    <property type="project" value="InterPro"/>
</dbReference>
<protein>
    <recommendedName>
        <fullName evidence="2">NB-ARC domain-containing protein</fullName>
    </recommendedName>
</protein>
<gene>
    <name evidence="3" type="ORF">CRG98_010668</name>
</gene>
<sequence>MQDEVHNAEREVAEAGILSQVQLVNRVDEQMKEVEQLHERSAFSEGLVIEVEETGEIELLTQELVRRAFQKNLGKIWDYLRNDEVLSIGICGMGGVGKTTLATHIHNGLFNHVCWVTVSQDSSIHKLQSDIACCLQLQLSHEEEGKRKAAKLSRSLSRESASCPRRGMELLFLREEVGIDLKFNECKLILTSRSRNICQQMGCHEVISVEPLLKEEAWYLFKKNLDR</sequence>
<accession>A0A2I0KK91</accession>
<keyword evidence="1" id="KW-0611">Plant defense</keyword>
<dbReference type="STRING" id="22663.A0A2I0KK91"/>
<dbReference type="InterPro" id="IPR027417">
    <property type="entry name" value="P-loop_NTPase"/>
</dbReference>
<reference evidence="3 4" key="1">
    <citation type="submission" date="2017-11" db="EMBL/GenBank/DDBJ databases">
        <title>De-novo sequencing of pomegranate (Punica granatum L.) genome.</title>
        <authorList>
            <person name="Akparov Z."/>
            <person name="Amiraslanov A."/>
            <person name="Hajiyeva S."/>
            <person name="Abbasov M."/>
            <person name="Kaur K."/>
            <person name="Hamwieh A."/>
            <person name="Solovyev V."/>
            <person name="Salamov A."/>
            <person name="Braich B."/>
            <person name="Kosarev P."/>
            <person name="Mahmoud A."/>
            <person name="Hajiyev E."/>
            <person name="Babayeva S."/>
            <person name="Izzatullayeva V."/>
            <person name="Mammadov A."/>
            <person name="Mammadov A."/>
            <person name="Sharifova S."/>
            <person name="Ojaghi J."/>
            <person name="Eynullazada K."/>
            <person name="Bayramov B."/>
            <person name="Abdulazimova A."/>
            <person name="Shahmuradov I."/>
        </authorList>
    </citation>
    <scope>NUCLEOTIDE SEQUENCE [LARGE SCALE GENOMIC DNA]</scope>
    <source>
        <strain evidence="4">cv. AG2017</strain>
        <tissue evidence="3">Leaf</tissue>
    </source>
</reference>
<comment type="caution">
    <text evidence="3">The sequence shown here is derived from an EMBL/GenBank/DDBJ whole genome shotgun (WGS) entry which is preliminary data.</text>
</comment>
<name>A0A2I0KK91_PUNGR</name>
<dbReference type="Gene3D" id="3.40.50.300">
    <property type="entry name" value="P-loop containing nucleotide triphosphate hydrolases"/>
    <property type="match status" value="1"/>
</dbReference>
<keyword evidence="4" id="KW-1185">Reference proteome</keyword>
<dbReference type="InterPro" id="IPR002182">
    <property type="entry name" value="NB-ARC"/>
</dbReference>
<dbReference type="PANTHER" id="PTHR33463">
    <property type="entry name" value="NB-ARC DOMAIN-CONTAINING PROTEIN-RELATED"/>
    <property type="match status" value="1"/>
</dbReference>
<dbReference type="EMBL" id="PGOL01000537">
    <property type="protein sequence ID" value="PKI68932.1"/>
    <property type="molecule type" value="Genomic_DNA"/>
</dbReference>
<feature type="domain" description="NB-ARC" evidence="2">
    <location>
        <begin position="183"/>
        <end position="223"/>
    </location>
</feature>
<proteinExistence type="predicted"/>
<dbReference type="Proteomes" id="UP000233551">
    <property type="component" value="Unassembled WGS sequence"/>
</dbReference>
<organism evidence="3 4">
    <name type="scientific">Punica granatum</name>
    <name type="common">Pomegranate</name>
    <dbReference type="NCBI Taxonomy" id="22663"/>
    <lineage>
        <taxon>Eukaryota</taxon>
        <taxon>Viridiplantae</taxon>
        <taxon>Streptophyta</taxon>
        <taxon>Embryophyta</taxon>
        <taxon>Tracheophyta</taxon>
        <taxon>Spermatophyta</taxon>
        <taxon>Magnoliopsida</taxon>
        <taxon>eudicotyledons</taxon>
        <taxon>Gunneridae</taxon>
        <taxon>Pentapetalae</taxon>
        <taxon>rosids</taxon>
        <taxon>malvids</taxon>
        <taxon>Myrtales</taxon>
        <taxon>Lythraceae</taxon>
        <taxon>Punica</taxon>
    </lineage>
</organism>
<dbReference type="Pfam" id="PF00931">
    <property type="entry name" value="NB-ARC"/>
    <property type="match status" value="2"/>
</dbReference>
<feature type="domain" description="NB-ARC" evidence="2">
    <location>
        <begin position="70"/>
        <end position="157"/>
    </location>
</feature>
<dbReference type="InterPro" id="IPR050905">
    <property type="entry name" value="Plant_NBS-LRR"/>
</dbReference>
<evidence type="ECO:0000313" key="3">
    <source>
        <dbReference type="EMBL" id="PKI68932.1"/>
    </source>
</evidence>
<dbReference type="SUPFAM" id="SSF52540">
    <property type="entry name" value="P-loop containing nucleoside triphosphate hydrolases"/>
    <property type="match status" value="1"/>
</dbReference>
<evidence type="ECO:0000259" key="2">
    <source>
        <dbReference type="Pfam" id="PF00931"/>
    </source>
</evidence>
<evidence type="ECO:0000313" key="4">
    <source>
        <dbReference type="Proteomes" id="UP000233551"/>
    </source>
</evidence>
<dbReference type="PANTHER" id="PTHR33463:SF218">
    <property type="entry name" value="DISEASE RESISTANCE PROTEIN RPS2-LIKE"/>
    <property type="match status" value="1"/>
</dbReference>
<dbReference type="AlphaFoldDB" id="A0A2I0KK91"/>
<evidence type="ECO:0000256" key="1">
    <source>
        <dbReference type="ARBA" id="ARBA00022821"/>
    </source>
</evidence>